<dbReference type="GO" id="GO:0004497">
    <property type="term" value="F:monooxygenase activity"/>
    <property type="evidence" value="ECO:0007669"/>
    <property type="project" value="UniProtKB-KW"/>
</dbReference>
<reference evidence="16" key="1">
    <citation type="journal article" date="2019" name="BMC Genomics">
        <title>A new reference genome for Sorghum bicolor reveals high levels of sequence similarity between sweet and grain genotypes: implications for the genetics of sugar metabolism.</title>
        <authorList>
            <person name="Cooper E.A."/>
            <person name="Brenton Z.W."/>
            <person name="Flinn B.S."/>
            <person name="Jenkins J."/>
            <person name="Shu S."/>
            <person name="Flowers D."/>
            <person name="Luo F."/>
            <person name="Wang Y."/>
            <person name="Xia P."/>
            <person name="Barry K."/>
            <person name="Daum C."/>
            <person name="Lipzen A."/>
            <person name="Yoshinaga Y."/>
            <person name="Schmutz J."/>
            <person name="Saski C."/>
            <person name="Vermerris W."/>
            <person name="Kresovich S."/>
        </authorList>
    </citation>
    <scope>NUCLEOTIDE SEQUENCE</scope>
</reference>
<proteinExistence type="inferred from homology"/>
<dbReference type="Gene3D" id="1.10.630.10">
    <property type="entry name" value="Cytochrome P450"/>
    <property type="match status" value="1"/>
</dbReference>
<comment type="subcellular location">
    <subcellularLocation>
        <location evidence="2">Membrane</location>
    </subcellularLocation>
</comment>
<dbReference type="AlphaFoldDB" id="A0A921QP75"/>
<dbReference type="InterPro" id="IPR036396">
    <property type="entry name" value="Cyt_P450_sf"/>
</dbReference>
<evidence type="ECO:0000256" key="8">
    <source>
        <dbReference type="ARBA" id="ARBA00022989"/>
    </source>
</evidence>
<dbReference type="InterPro" id="IPR001128">
    <property type="entry name" value="Cyt_P450"/>
</dbReference>
<dbReference type="SUPFAM" id="SSF48264">
    <property type="entry name" value="Cytochrome P450"/>
    <property type="match status" value="1"/>
</dbReference>
<dbReference type="GO" id="GO:0016705">
    <property type="term" value="F:oxidoreductase activity, acting on paired donors, with incorporation or reduction of molecular oxygen"/>
    <property type="evidence" value="ECO:0007669"/>
    <property type="project" value="InterPro"/>
</dbReference>
<keyword evidence="7 13" id="KW-0479">Metal-binding</keyword>
<protein>
    <submittedName>
        <fullName evidence="16">Uncharacterized protein</fullName>
    </submittedName>
</protein>
<evidence type="ECO:0000313" key="17">
    <source>
        <dbReference type="Proteomes" id="UP000807115"/>
    </source>
</evidence>
<feature type="transmembrane region" description="Helical" evidence="15">
    <location>
        <begin position="18"/>
        <end position="37"/>
    </location>
</feature>
<dbReference type="Pfam" id="PF00067">
    <property type="entry name" value="p450"/>
    <property type="match status" value="1"/>
</dbReference>
<evidence type="ECO:0000256" key="12">
    <source>
        <dbReference type="ARBA" id="ARBA00023136"/>
    </source>
</evidence>
<organism evidence="16 17">
    <name type="scientific">Sorghum bicolor</name>
    <name type="common">Sorghum</name>
    <name type="synonym">Sorghum vulgare</name>
    <dbReference type="NCBI Taxonomy" id="4558"/>
    <lineage>
        <taxon>Eukaryota</taxon>
        <taxon>Viridiplantae</taxon>
        <taxon>Streptophyta</taxon>
        <taxon>Embryophyta</taxon>
        <taxon>Tracheophyta</taxon>
        <taxon>Spermatophyta</taxon>
        <taxon>Magnoliopsida</taxon>
        <taxon>Liliopsida</taxon>
        <taxon>Poales</taxon>
        <taxon>Poaceae</taxon>
        <taxon>PACMAD clade</taxon>
        <taxon>Panicoideae</taxon>
        <taxon>Andropogonodae</taxon>
        <taxon>Andropogoneae</taxon>
        <taxon>Sorghinae</taxon>
        <taxon>Sorghum</taxon>
    </lineage>
</organism>
<comment type="cofactor">
    <cofactor evidence="1 13">
        <name>heme</name>
        <dbReference type="ChEBI" id="CHEBI:30413"/>
    </cofactor>
</comment>
<evidence type="ECO:0000256" key="1">
    <source>
        <dbReference type="ARBA" id="ARBA00001971"/>
    </source>
</evidence>
<dbReference type="PRINTS" id="PR00385">
    <property type="entry name" value="P450"/>
</dbReference>
<dbReference type="PANTHER" id="PTHR47955:SF14">
    <property type="entry name" value="OS01G0543600 PROTEIN"/>
    <property type="match status" value="1"/>
</dbReference>
<evidence type="ECO:0000256" key="5">
    <source>
        <dbReference type="ARBA" id="ARBA00022617"/>
    </source>
</evidence>
<evidence type="ECO:0000256" key="6">
    <source>
        <dbReference type="ARBA" id="ARBA00022692"/>
    </source>
</evidence>
<keyword evidence="5 13" id="KW-0349">Heme</keyword>
<evidence type="ECO:0000256" key="15">
    <source>
        <dbReference type="SAM" id="Phobius"/>
    </source>
</evidence>
<sequence>MAQVVFDQLACDSPTAKVFLLVLLPLLLLFVLLRCFFTTGAARSSRGRKSLPPSPPALPLIGHVHLVGALPHVSLRALVERHGVDGLLMLRLGVVPTLVASSARAAQAVLRTHDQVFSSRPRSVCGDVLLYGPSDIAMAPYGEQWRLAKKLSTTHLLSAKKVQSYRTARKEEVELVINKIIHGAAATRTVVDMSELLSKFTNDIVCRAVAGRSFRVEGRDRVFRELIDEGAALVTGFNLENFYPALAKAAGGVLVSPARRKAEKLRDTWDMLLDKLIDEHASEIAAAATRVEDAGGSDHEEYDFIHVLLSVQHEYGLTRESIKGILEDMFAAGTDTTYLILEFAMAELMLHQDIMAKLQDEVRSTRLCQEAISEDSLSRMTYLKAVIKETLRLHPPAPLLIPHLSLEDCDVVDNFKVPAGTTVLVNVWAIGRDPRTWDNAEEFMPERFIHDGEIGGVDFKGKDFQYLPFGSGRRMCPGMNFALATIEIMLANLVYHFDWELPKGAEKIDMSEVFGLTARRKEKLLLVPIARGTVCPSNG</sequence>
<evidence type="ECO:0000256" key="2">
    <source>
        <dbReference type="ARBA" id="ARBA00004370"/>
    </source>
</evidence>
<comment type="caution">
    <text evidence="16">The sequence shown here is derived from an EMBL/GenBank/DDBJ whole genome shotgun (WGS) entry which is preliminary data.</text>
</comment>
<dbReference type="KEGG" id="sbi:8058661"/>
<comment type="similarity">
    <text evidence="4 14">Belongs to the cytochrome P450 family.</text>
</comment>
<dbReference type="PANTHER" id="PTHR47955">
    <property type="entry name" value="CYTOCHROME P450 FAMILY 71 PROTEIN"/>
    <property type="match status" value="1"/>
</dbReference>
<evidence type="ECO:0000256" key="13">
    <source>
        <dbReference type="PIRSR" id="PIRSR602401-1"/>
    </source>
</evidence>
<dbReference type="Proteomes" id="UP000807115">
    <property type="component" value="Chromosome 6"/>
</dbReference>
<evidence type="ECO:0000256" key="7">
    <source>
        <dbReference type="ARBA" id="ARBA00022723"/>
    </source>
</evidence>
<dbReference type="InterPro" id="IPR017972">
    <property type="entry name" value="Cyt_P450_CS"/>
</dbReference>
<keyword evidence="8 15" id="KW-1133">Transmembrane helix</keyword>
<evidence type="ECO:0000256" key="3">
    <source>
        <dbReference type="ARBA" id="ARBA00005179"/>
    </source>
</evidence>
<evidence type="ECO:0000256" key="9">
    <source>
        <dbReference type="ARBA" id="ARBA00023002"/>
    </source>
</evidence>
<dbReference type="Gramene" id="EES11971">
    <property type="protein sequence ID" value="EES11971"/>
    <property type="gene ID" value="SORBI_3006G044100"/>
</dbReference>
<evidence type="ECO:0000313" key="16">
    <source>
        <dbReference type="EMBL" id="KAG0525346.1"/>
    </source>
</evidence>
<dbReference type="InterPro" id="IPR002401">
    <property type="entry name" value="Cyt_P450_E_grp-I"/>
</dbReference>
<dbReference type="PRINTS" id="PR00463">
    <property type="entry name" value="EP450I"/>
</dbReference>
<name>A0A921QP75_SORBI</name>
<keyword evidence="9 14" id="KW-0560">Oxidoreductase</keyword>
<feature type="binding site" description="axial binding residue" evidence="13">
    <location>
        <position position="476"/>
    </location>
    <ligand>
        <name>heme</name>
        <dbReference type="ChEBI" id="CHEBI:30413"/>
    </ligand>
    <ligandPart>
        <name>Fe</name>
        <dbReference type="ChEBI" id="CHEBI:18248"/>
    </ligandPart>
</feature>
<dbReference type="OrthoDB" id="632477at2759"/>
<accession>A0A921QP75</accession>
<keyword evidence="10 13" id="KW-0408">Iron</keyword>
<evidence type="ECO:0000256" key="4">
    <source>
        <dbReference type="ARBA" id="ARBA00010617"/>
    </source>
</evidence>
<dbReference type="OMA" id="PERFIHD"/>
<dbReference type="GO" id="GO:0016020">
    <property type="term" value="C:membrane"/>
    <property type="evidence" value="ECO:0007669"/>
    <property type="project" value="UniProtKB-SubCell"/>
</dbReference>
<evidence type="ECO:0000256" key="10">
    <source>
        <dbReference type="ARBA" id="ARBA00023004"/>
    </source>
</evidence>
<dbReference type="PROSITE" id="PS00086">
    <property type="entry name" value="CYTOCHROME_P450"/>
    <property type="match status" value="1"/>
</dbReference>
<gene>
    <name evidence="16" type="ORF">BDA96_06G048300</name>
</gene>
<dbReference type="FunFam" id="1.10.630.10:FF:000055">
    <property type="entry name" value="Cytochrome P450 71A26"/>
    <property type="match status" value="1"/>
</dbReference>
<keyword evidence="11 14" id="KW-0503">Monooxygenase</keyword>
<dbReference type="GO" id="GO:0020037">
    <property type="term" value="F:heme binding"/>
    <property type="evidence" value="ECO:0007669"/>
    <property type="project" value="InterPro"/>
</dbReference>
<comment type="pathway">
    <text evidence="3">Secondary metabolite biosynthesis.</text>
</comment>
<dbReference type="EMBL" id="CM027685">
    <property type="protein sequence ID" value="KAG0525346.1"/>
    <property type="molecule type" value="Genomic_DNA"/>
</dbReference>
<dbReference type="GO" id="GO:0005506">
    <property type="term" value="F:iron ion binding"/>
    <property type="evidence" value="ECO:0007669"/>
    <property type="project" value="InterPro"/>
</dbReference>
<reference evidence="16" key="2">
    <citation type="submission" date="2020-10" db="EMBL/GenBank/DDBJ databases">
        <authorList>
            <person name="Cooper E.A."/>
            <person name="Brenton Z.W."/>
            <person name="Flinn B.S."/>
            <person name="Jenkins J."/>
            <person name="Shu S."/>
            <person name="Flowers D."/>
            <person name="Luo F."/>
            <person name="Wang Y."/>
            <person name="Xia P."/>
            <person name="Barry K."/>
            <person name="Daum C."/>
            <person name="Lipzen A."/>
            <person name="Yoshinaga Y."/>
            <person name="Schmutz J."/>
            <person name="Saski C."/>
            <person name="Vermerris W."/>
            <person name="Kresovich S."/>
        </authorList>
    </citation>
    <scope>NUCLEOTIDE SEQUENCE</scope>
</reference>
<keyword evidence="6 15" id="KW-0812">Transmembrane</keyword>
<evidence type="ECO:0000256" key="11">
    <source>
        <dbReference type="ARBA" id="ARBA00023033"/>
    </source>
</evidence>
<evidence type="ECO:0000256" key="14">
    <source>
        <dbReference type="RuleBase" id="RU000461"/>
    </source>
</evidence>
<dbReference type="CDD" id="cd11072">
    <property type="entry name" value="CYP71-like"/>
    <property type="match status" value="1"/>
</dbReference>
<keyword evidence="12 15" id="KW-0472">Membrane</keyword>